<gene>
    <name evidence="5" type="ORF">ABIA52_004250</name>
</gene>
<feature type="region of interest" description="Disordered" evidence="3">
    <location>
        <begin position="83"/>
        <end position="109"/>
    </location>
</feature>
<evidence type="ECO:0000256" key="3">
    <source>
        <dbReference type="SAM" id="MobiDB-lite"/>
    </source>
</evidence>
<evidence type="ECO:0000259" key="4">
    <source>
        <dbReference type="Pfam" id="PF00005"/>
    </source>
</evidence>
<evidence type="ECO:0000313" key="5">
    <source>
        <dbReference type="EMBL" id="MFK4641361.1"/>
    </source>
</evidence>
<dbReference type="SUPFAM" id="SSF52540">
    <property type="entry name" value="P-loop containing nucleoside triphosphate hydrolases"/>
    <property type="match status" value="1"/>
</dbReference>
<comment type="caution">
    <text evidence="5">The sequence shown here is derived from an EMBL/GenBank/DDBJ whole genome shotgun (WGS) entry which is preliminary data.</text>
</comment>
<dbReference type="InterPro" id="IPR003439">
    <property type="entry name" value="ABC_transporter-like_ATP-bd"/>
</dbReference>
<reference evidence="5 6" key="1">
    <citation type="submission" date="2024-10" db="EMBL/GenBank/DDBJ databases">
        <title>Novel secondary metabolite-producing bacteria for plant disease control.</title>
        <authorList>
            <person name="Chevrette M."/>
        </authorList>
    </citation>
    <scope>NUCLEOTIDE SEQUENCE [LARGE SCALE GENOMIC DNA]</scope>
    <source>
        <strain evidence="5 6">J30 TE3557</strain>
    </source>
</reference>
<name>A0ABW8NCN7_9MICC</name>
<comment type="similarity">
    <text evidence="1">Belongs to the ABC transporter superfamily.</text>
</comment>
<keyword evidence="6" id="KW-1185">Reference proteome</keyword>
<evidence type="ECO:0000256" key="1">
    <source>
        <dbReference type="ARBA" id="ARBA00005417"/>
    </source>
</evidence>
<organism evidence="5 6">
    <name type="scientific">Paenarthrobacter histidinolovorans</name>
    <dbReference type="NCBI Taxonomy" id="43664"/>
    <lineage>
        <taxon>Bacteria</taxon>
        <taxon>Bacillati</taxon>
        <taxon>Actinomycetota</taxon>
        <taxon>Actinomycetes</taxon>
        <taxon>Micrococcales</taxon>
        <taxon>Micrococcaceae</taxon>
        <taxon>Paenarthrobacter</taxon>
    </lineage>
</organism>
<dbReference type="EMBL" id="JBIYEW010000003">
    <property type="protein sequence ID" value="MFK4641361.1"/>
    <property type="molecule type" value="Genomic_DNA"/>
</dbReference>
<sequence>MIEIKSLSKKYGQSDGIIDVSLTAEPGKVTAFLGPNGAGKSTTFRLLLGLDRADSGSALIEGKPYRDLIAPPLDHWSSVRWLRSPQGSHSQGPSHLAGSIQWHSAFEDR</sequence>
<feature type="domain" description="ABC transporter" evidence="4">
    <location>
        <begin position="19"/>
        <end position="74"/>
    </location>
</feature>
<accession>A0ABW8NCN7</accession>
<dbReference type="Pfam" id="PF00005">
    <property type="entry name" value="ABC_tran"/>
    <property type="match status" value="1"/>
</dbReference>
<evidence type="ECO:0000256" key="2">
    <source>
        <dbReference type="ARBA" id="ARBA00022448"/>
    </source>
</evidence>
<dbReference type="InterPro" id="IPR027417">
    <property type="entry name" value="P-loop_NTPase"/>
</dbReference>
<evidence type="ECO:0000313" key="6">
    <source>
        <dbReference type="Proteomes" id="UP001620520"/>
    </source>
</evidence>
<dbReference type="Proteomes" id="UP001620520">
    <property type="component" value="Unassembled WGS sequence"/>
</dbReference>
<protein>
    <submittedName>
        <fullName evidence="5">ABC-type branched-subunit amino acid transport system ATPase component</fullName>
    </submittedName>
</protein>
<proteinExistence type="inferred from homology"/>
<dbReference type="Gene3D" id="3.40.50.300">
    <property type="entry name" value="P-loop containing nucleotide triphosphate hydrolases"/>
    <property type="match status" value="1"/>
</dbReference>
<keyword evidence="2" id="KW-0813">Transport</keyword>
<dbReference type="PANTHER" id="PTHR43335">
    <property type="entry name" value="ABC TRANSPORTER, ATP-BINDING PROTEIN"/>
    <property type="match status" value="1"/>
</dbReference>
<dbReference type="PANTHER" id="PTHR43335:SF4">
    <property type="entry name" value="ABC TRANSPORTER, ATP-BINDING PROTEIN"/>
    <property type="match status" value="1"/>
</dbReference>